<keyword evidence="3" id="KW-1185">Reference proteome</keyword>
<dbReference type="PANTHER" id="PTHR38113:SF2">
    <property type="entry name" value="DUF2293 DOMAIN-CONTAINING PROTEIN"/>
    <property type="match status" value="1"/>
</dbReference>
<dbReference type="PANTHER" id="PTHR38113">
    <property type="match status" value="1"/>
</dbReference>
<accession>A0A9X2ZYM2</accession>
<proteinExistence type="predicted"/>
<evidence type="ECO:0000313" key="3">
    <source>
        <dbReference type="Proteomes" id="UP001141259"/>
    </source>
</evidence>
<feature type="domain" description="DUF2293" evidence="1">
    <location>
        <begin position="254"/>
        <end position="339"/>
    </location>
</feature>
<dbReference type="RefSeq" id="WP_259622080.1">
    <property type="nucleotide sequence ID" value="NZ_JANYMP010000002.1"/>
</dbReference>
<dbReference type="InterPro" id="IPR018744">
    <property type="entry name" value="DUF2293"/>
</dbReference>
<protein>
    <submittedName>
        <fullName evidence="2">DUF2293 domain-containing protein</fullName>
    </submittedName>
</protein>
<name>A0A9X2ZYM2_9PSEU</name>
<evidence type="ECO:0000259" key="1">
    <source>
        <dbReference type="Pfam" id="PF10056"/>
    </source>
</evidence>
<gene>
    <name evidence="2" type="ORF">NZH93_07000</name>
</gene>
<dbReference type="EMBL" id="JANYMP010000002">
    <property type="protein sequence ID" value="MCS7476594.1"/>
    <property type="molecule type" value="Genomic_DNA"/>
</dbReference>
<dbReference type="Pfam" id="PF10056">
    <property type="entry name" value="DUF2293"/>
    <property type="match status" value="1"/>
</dbReference>
<dbReference type="AlphaFoldDB" id="A0A9X2ZYM2"/>
<comment type="caution">
    <text evidence="2">The sequence shown here is derived from an EMBL/GenBank/DDBJ whole genome shotgun (WGS) entry which is preliminary data.</text>
</comment>
<evidence type="ECO:0000313" key="2">
    <source>
        <dbReference type="EMBL" id="MCS7476594.1"/>
    </source>
</evidence>
<sequence>MKVRTRVETAASAILAKRKFVAPLDVFTALGWLPDRQLDRWRRGQVAQLGEVLAVTPEKAREALDALRRWAEAQGLAATEVEYPAATLDRRPLRFGEPESAYRTHWMAADLSDTRRKSLVERQNKAPDLMVDVAVGDWECAECRGTGDLLVSDPGGPLCLTCADLDHLVFLGAGDATVTRRAKKASGLSAVVQRYDRSRKRFQRKGILVERAALEQAEESCLADEDVRLRRRERDRERRADWDVDFQAALAVEILRLFPRCPAERAEAIAQHAGTRGSGRVGRSAAGRALDERKTTLAVIASLRHEDTDYDRMLMSGVDRAVARDRIRDDIDRLLADWRG</sequence>
<reference evidence="2" key="1">
    <citation type="submission" date="2022-08" db="EMBL/GenBank/DDBJ databases">
        <authorList>
            <person name="Tistechok S."/>
            <person name="Samborskyy M."/>
            <person name="Roman I."/>
        </authorList>
    </citation>
    <scope>NUCLEOTIDE SEQUENCE</scope>
    <source>
        <strain evidence="2">DSM 103496</strain>
    </source>
</reference>
<dbReference type="Proteomes" id="UP001141259">
    <property type="component" value="Unassembled WGS sequence"/>
</dbReference>
<organism evidence="2 3">
    <name type="scientific">Umezawaea endophytica</name>
    <dbReference type="NCBI Taxonomy" id="1654476"/>
    <lineage>
        <taxon>Bacteria</taxon>
        <taxon>Bacillati</taxon>
        <taxon>Actinomycetota</taxon>
        <taxon>Actinomycetes</taxon>
        <taxon>Pseudonocardiales</taxon>
        <taxon>Pseudonocardiaceae</taxon>
        <taxon>Umezawaea</taxon>
    </lineage>
</organism>